<keyword evidence="1" id="KW-0732">Signal</keyword>
<feature type="chain" id="PRO_5032674033" evidence="1">
    <location>
        <begin position="30"/>
        <end position="359"/>
    </location>
</feature>
<keyword evidence="3" id="KW-1185">Reference proteome</keyword>
<name>A0A848HMZ7_9BURK</name>
<evidence type="ECO:0000313" key="3">
    <source>
        <dbReference type="Proteomes" id="UP000583752"/>
    </source>
</evidence>
<protein>
    <submittedName>
        <fullName evidence="2">Lipid A deacylase LpxR family protein</fullName>
    </submittedName>
</protein>
<reference evidence="2 3" key="1">
    <citation type="submission" date="2020-04" db="EMBL/GenBank/DDBJ databases">
        <title>Massilia sp. RP-1-19 isolated from soil.</title>
        <authorList>
            <person name="Dahal R.H."/>
        </authorList>
    </citation>
    <scope>NUCLEOTIDE SEQUENCE [LARGE SCALE GENOMIC DNA]</scope>
    <source>
        <strain evidence="2 3">RP-1-19</strain>
    </source>
</reference>
<dbReference type="InterPro" id="IPR037107">
    <property type="entry name" value="Put_OMP_sf"/>
</dbReference>
<proteinExistence type="predicted"/>
<accession>A0A848HMZ7</accession>
<dbReference type="RefSeq" id="WP_169464323.1">
    <property type="nucleotide sequence ID" value="NZ_JABBGG010000002.1"/>
</dbReference>
<feature type="signal peptide" evidence="1">
    <location>
        <begin position="1"/>
        <end position="29"/>
    </location>
</feature>
<dbReference type="AlphaFoldDB" id="A0A848HMZ7"/>
<organism evidence="2 3">
    <name type="scientific">Massilia polaris</name>
    <dbReference type="NCBI Taxonomy" id="2728846"/>
    <lineage>
        <taxon>Bacteria</taxon>
        <taxon>Pseudomonadati</taxon>
        <taxon>Pseudomonadota</taxon>
        <taxon>Betaproteobacteria</taxon>
        <taxon>Burkholderiales</taxon>
        <taxon>Oxalobacteraceae</taxon>
        <taxon>Telluria group</taxon>
        <taxon>Massilia</taxon>
    </lineage>
</organism>
<dbReference type="EMBL" id="JABBGG010000002">
    <property type="protein sequence ID" value="NML60643.1"/>
    <property type="molecule type" value="Genomic_DNA"/>
</dbReference>
<evidence type="ECO:0000256" key="1">
    <source>
        <dbReference type="SAM" id="SignalP"/>
    </source>
</evidence>
<dbReference type="Pfam" id="PF09982">
    <property type="entry name" value="LpxR"/>
    <property type="match status" value="1"/>
</dbReference>
<dbReference type="Proteomes" id="UP000583752">
    <property type="component" value="Unassembled WGS sequence"/>
</dbReference>
<evidence type="ECO:0000313" key="2">
    <source>
        <dbReference type="EMBL" id="NML60643.1"/>
    </source>
</evidence>
<sequence>MSLFSFNQSVRAGAALLAPALLACGAVHAQAPGPQQETVHFGTYENDSFFDTDRFYTNGVQLSIKRSRDQRGEFARTLARRACAWLDCDDSILLTSQTNYGQLMYTPGNITIAAAQPEDRPWAGLLYVEHAYALLSADQRTLTTLGAQVGVTGPAALAEEAQKLIHKTLDRPAPQGWHNQVGGSLAVMASAERRTALEGLSVELPGDVQLNTAGYWRLAAGNTMTYAAGGLAIVVGKDLPAVSPPPPGIANKLARDAFGPTACMLRWLQCTGFGVIESRLMGRNIFLDGRLFHHDPKVKRRNFVIDLMVGMRLDFPDTRTASHGPWFVQFKITRRSREFRSSIPVPRHRMAAITLGTEF</sequence>
<dbReference type="Gene3D" id="2.40.128.140">
    <property type="entry name" value="Outer membrane protein"/>
    <property type="match status" value="1"/>
</dbReference>
<comment type="caution">
    <text evidence="2">The sequence shown here is derived from an EMBL/GenBank/DDBJ whole genome shotgun (WGS) entry which is preliminary data.</text>
</comment>
<gene>
    <name evidence="2" type="ORF">HHL21_05980</name>
</gene>
<dbReference type="InterPro" id="IPR018707">
    <property type="entry name" value="LpxR"/>
</dbReference>